<sequence>MKSLIAALMLLGLFAAPVQAAKEYDPSKVLYVELRPSLVGNYGDGPRPRFYKADVALRVTGTFAQARLEHHQALIRNELIMLFAAVPTGGMDSLEAKEQLRQKALERIRAVIEYEEGYPLVEDLLFTNLIAQP</sequence>
<evidence type="ECO:0000313" key="12">
    <source>
        <dbReference type="EMBL" id="KHO63940.1"/>
    </source>
</evidence>
<dbReference type="InterPro" id="IPR005503">
    <property type="entry name" value="FliL"/>
</dbReference>
<evidence type="ECO:0000256" key="10">
    <source>
        <dbReference type="RuleBase" id="RU364125"/>
    </source>
</evidence>
<dbReference type="Pfam" id="PF03748">
    <property type="entry name" value="FliL"/>
    <property type="match status" value="1"/>
</dbReference>
<keyword evidence="12" id="KW-0282">Flagellum</keyword>
<dbReference type="GO" id="GO:0005886">
    <property type="term" value="C:plasma membrane"/>
    <property type="evidence" value="ECO:0007669"/>
    <property type="project" value="UniProtKB-SubCell"/>
</dbReference>
<dbReference type="GO" id="GO:0009425">
    <property type="term" value="C:bacterial-type flagellum basal body"/>
    <property type="evidence" value="ECO:0007669"/>
    <property type="project" value="InterPro"/>
</dbReference>
<evidence type="ECO:0000256" key="8">
    <source>
        <dbReference type="ARBA" id="ARBA00022989"/>
    </source>
</evidence>
<keyword evidence="14" id="KW-1185">Reference proteome</keyword>
<dbReference type="EMBL" id="JTAK01000006">
    <property type="protein sequence ID" value="KHO63940.1"/>
    <property type="molecule type" value="Genomic_DNA"/>
</dbReference>
<evidence type="ECO:0000256" key="2">
    <source>
        <dbReference type="ARBA" id="ARBA00004162"/>
    </source>
</evidence>
<comment type="function">
    <text evidence="1 10">Controls the rotational direction of flagella during chemotaxis.</text>
</comment>
<gene>
    <name evidence="12" type="ORF">PT85_15795</name>
    <name evidence="13" type="ORF">SAMN05421672_11688</name>
</gene>
<name>A0A0B3BMT1_9PSED</name>
<evidence type="ECO:0000313" key="14">
    <source>
        <dbReference type="Proteomes" id="UP000030980"/>
    </source>
</evidence>
<evidence type="ECO:0000313" key="13">
    <source>
        <dbReference type="EMBL" id="SIR20039.1"/>
    </source>
</evidence>
<comment type="similarity">
    <text evidence="3 10">Belongs to the FliL family.</text>
</comment>
<keyword evidence="12" id="KW-0966">Cell projection</keyword>
<evidence type="ECO:0000256" key="1">
    <source>
        <dbReference type="ARBA" id="ARBA00002254"/>
    </source>
</evidence>
<evidence type="ECO:0000256" key="7">
    <source>
        <dbReference type="ARBA" id="ARBA00022779"/>
    </source>
</evidence>
<dbReference type="PATRIC" id="fig|706570.3.peg.789"/>
<dbReference type="EMBL" id="FTMC01000016">
    <property type="protein sequence ID" value="SIR20039.1"/>
    <property type="molecule type" value="Genomic_DNA"/>
</dbReference>
<keyword evidence="9 10" id="KW-0472">Membrane</keyword>
<dbReference type="PANTHER" id="PTHR35091:SF2">
    <property type="entry name" value="FLAGELLAR PROTEIN FLIL"/>
    <property type="match status" value="1"/>
</dbReference>
<protein>
    <recommendedName>
        <fullName evidence="10">Flagellar protein FliL</fullName>
    </recommendedName>
</protein>
<feature type="signal peptide" evidence="11">
    <location>
        <begin position="1"/>
        <end position="20"/>
    </location>
</feature>
<evidence type="ECO:0000256" key="6">
    <source>
        <dbReference type="ARBA" id="ARBA00022692"/>
    </source>
</evidence>
<keyword evidence="8" id="KW-1133">Transmembrane helix</keyword>
<evidence type="ECO:0000256" key="11">
    <source>
        <dbReference type="SAM" id="SignalP"/>
    </source>
</evidence>
<keyword evidence="12" id="KW-0969">Cilium</keyword>
<dbReference type="PANTHER" id="PTHR35091">
    <property type="entry name" value="FLAGELLAR PROTEIN FLIL"/>
    <property type="match status" value="1"/>
</dbReference>
<keyword evidence="6" id="KW-0812">Transmembrane</keyword>
<organism evidence="12 14">
    <name type="scientific">Pseudomonas flexibilis</name>
    <dbReference type="NCBI Taxonomy" id="706570"/>
    <lineage>
        <taxon>Bacteria</taxon>
        <taxon>Pseudomonadati</taxon>
        <taxon>Pseudomonadota</taxon>
        <taxon>Gammaproteobacteria</taxon>
        <taxon>Pseudomonadales</taxon>
        <taxon>Pseudomonadaceae</taxon>
        <taxon>Pseudomonas</taxon>
    </lineage>
</organism>
<accession>A0A0B2DBI3</accession>
<feature type="chain" id="PRO_5015034553" description="Flagellar protein FliL" evidence="11">
    <location>
        <begin position="21"/>
        <end position="133"/>
    </location>
</feature>
<dbReference type="Proteomes" id="UP000030980">
    <property type="component" value="Unassembled WGS sequence"/>
</dbReference>
<evidence type="ECO:0000256" key="4">
    <source>
        <dbReference type="ARBA" id="ARBA00022475"/>
    </source>
</evidence>
<keyword evidence="5 10" id="KW-0145">Chemotaxis</keyword>
<reference evidence="12 14" key="1">
    <citation type="submission" date="2014-11" db="EMBL/GenBank/DDBJ databases">
        <title>Genome sequence of Pseudomonas tuomuerensis JCM 14085.</title>
        <authorList>
            <person name="Shin S.-K."/>
            <person name="Yi H."/>
        </authorList>
    </citation>
    <scope>NUCLEOTIDE SEQUENCE [LARGE SCALE GENOMIC DNA]</scope>
    <source>
        <strain evidence="12 14">JCM 14085</strain>
    </source>
</reference>
<keyword evidence="11" id="KW-0732">Signal</keyword>
<evidence type="ECO:0000313" key="15">
    <source>
        <dbReference type="Proteomes" id="UP000186079"/>
    </source>
</evidence>
<keyword evidence="7 10" id="KW-0283">Flagellar rotation</keyword>
<dbReference type="Proteomes" id="UP000186079">
    <property type="component" value="Unassembled WGS sequence"/>
</dbReference>
<dbReference type="GO" id="GO:0071978">
    <property type="term" value="P:bacterial-type flagellum-dependent swarming motility"/>
    <property type="evidence" value="ECO:0007669"/>
    <property type="project" value="TreeGrafter"/>
</dbReference>
<evidence type="ECO:0000256" key="3">
    <source>
        <dbReference type="ARBA" id="ARBA00008281"/>
    </source>
</evidence>
<proteinExistence type="inferred from homology"/>
<keyword evidence="4" id="KW-1003">Cell membrane</keyword>
<accession>A0A0B3BMT1</accession>
<evidence type="ECO:0000256" key="5">
    <source>
        <dbReference type="ARBA" id="ARBA00022500"/>
    </source>
</evidence>
<keyword evidence="10" id="KW-0997">Cell inner membrane</keyword>
<dbReference type="AlphaFoldDB" id="A0A0B3BMT1"/>
<dbReference type="GO" id="GO:0006935">
    <property type="term" value="P:chemotaxis"/>
    <property type="evidence" value="ECO:0007669"/>
    <property type="project" value="UniProtKB-KW"/>
</dbReference>
<evidence type="ECO:0000256" key="9">
    <source>
        <dbReference type="ARBA" id="ARBA00023136"/>
    </source>
</evidence>
<dbReference type="OrthoDB" id="7063251at2"/>
<reference evidence="13 15" key="2">
    <citation type="submission" date="2017-01" db="EMBL/GenBank/DDBJ databases">
        <authorList>
            <person name="Mah S.A."/>
            <person name="Swanson W.J."/>
            <person name="Moy G.W."/>
            <person name="Vacquier V.D."/>
        </authorList>
    </citation>
    <scope>NUCLEOTIDE SEQUENCE [LARGE SCALE GENOMIC DNA]</scope>
    <source>
        <strain evidence="13 15">ATCC 29606</strain>
    </source>
</reference>
<comment type="subcellular location">
    <subcellularLocation>
        <location evidence="10">Cell inner membrane</location>
    </subcellularLocation>
    <subcellularLocation>
        <location evidence="2">Cell membrane</location>
        <topology evidence="2">Single-pass membrane protein</topology>
    </subcellularLocation>
</comment>
<dbReference type="STRING" id="706570.PT85_15795"/>